<dbReference type="InterPro" id="IPR011335">
    <property type="entry name" value="Restrct_endonuc-II-like"/>
</dbReference>
<proteinExistence type="predicted"/>
<accession>A0A1L9QLD4</accession>
<evidence type="ECO:0000259" key="1">
    <source>
        <dbReference type="Pfam" id="PF05685"/>
    </source>
</evidence>
<feature type="domain" description="Putative restriction endonuclease" evidence="1">
    <location>
        <begin position="23"/>
        <end position="177"/>
    </location>
</feature>
<evidence type="ECO:0000313" key="3">
    <source>
        <dbReference type="Proteomes" id="UP000183940"/>
    </source>
</evidence>
<reference evidence="2" key="1">
    <citation type="submission" date="2016-10" db="EMBL/GenBank/DDBJ databases">
        <title>CRISPR-Cas defence system in Roseofilum reptotaenium: evidence of a bacteriophage-cyanobacterium arms race in the coral black band disease.</title>
        <authorList>
            <person name="Buerger P."/>
            <person name="Wood-Charlson E.M."/>
            <person name="Weynberg K.D."/>
            <person name="Willis B."/>
            <person name="Van Oppen M.J."/>
        </authorList>
    </citation>
    <scope>NUCLEOTIDE SEQUENCE [LARGE SCALE GENOMIC DNA]</scope>
    <source>
        <strain evidence="2">AO1-A</strain>
    </source>
</reference>
<dbReference type="Proteomes" id="UP000183940">
    <property type="component" value="Unassembled WGS sequence"/>
</dbReference>
<dbReference type="SUPFAM" id="SSF52980">
    <property type="entry name" value="Restriction endonuclease-like"/>
    <property type="match status" value="1"/>
</dbReference>
<evidence type="ECO:0000313" key="2">
    <source>
        <dbReference type="EMBL" id="OJJ19659.1"/>
    </source>
</evidence>
<dbReference type="PANTHER" id="PTHR35400">
    <property type="entry name" value="SLR1083 PROTEIN"/>
    <property type="match status" value="1"/>
</dbReference>
<dbReference type="PANTHER" id="PTHR35400:SF1">
    <property type="entry name" value="SLR1083 PROTEIN"/>
    <property type="match status" value="1"/>
</dbReference>
<dbReference type="InterPro" id="IPR012296">
    <property type="entry name" value="Nuclease_put_TT1808"/>
</dbReference>
<dbReference type="STRING" id="1925591.BI308_21605"/>
<organism evidence="2 3">
    <name type="scientific">Roseofilum reptotaenium AO1-A</name>
    <dbReference type="NCBI Taxonomy" id="1925591"/>
    <lineage>
        <taxon>Bacteria</taxon>
        <taxon>Bacillati</taxon>
        <taxon>Cyanobacteriota</taxon>
        <taxon>Cyanophyceae</taxon>
        <taxon>Desertifilales</taxon>
        <taxon>Desertifilaceae</taxon>
        <taxon>Roseofilum</taxon>
    </lineage>
</organism>
<dbReference type="InterPro" id="IPR008538">
    <property type="entry name" value="Uma2"/>
</dbReference>
<dbReference type="EMBL" id="MLAW01000052">
    <property type="protein sequence ID" value="OJJ19659.1"/>
    <property type="molecule type" value="Genomic_DNA"/>
</dbReference>
<comment type="caution">
    <text evidence="2">The sequence shown here is derived from an EMBL/GenBank/DDBJ whole genome shotgun (WGS) entry which is preliminary data.</text>
</comment>
<sequence length="183" mass="20894">MTVTTYKWAIAPYHHAIRAGIFNDQNLELIRGELIVMPPEGEPHAYYNSEVGDYLRSLLGNRVKIREAHPITLRNDSEPVPDLAIVQPLGRVYLEHHPYPGDIFWIIEFANTTLTQDTTTKKQLYAESGIPEYWVVNLQDDQLQVYTQPKNGDYAKETILTTGTLSPTAFKDVEIRVQRVLNA</sequence>
<keyword evidence="3" id="KW-1185">Reference proteome</keyword>
<name>A0A1L9QLD4_9CYAN</name>
<dbReference type="CDD" id="cd06260">
    <property type="entry name" value="DUF820-like"/>
    <property type="match status" value="1"/>
</dbReference>
<protein>
    <recommendedName>
        <fullName evidence="1">Putative restriction endonuclease domain-containing protein</fullName>
    </recommendedName>
</protein>
<dbReference type="AlphaFoldDB" id="A0A1L9QLD4"/>
<dbReference type="Gene3D" id="3.90.1570.10">
    <property type="entry name" value="tt1808, chain A"/>
    <property type="match status" value="1"/>
</dbReference>
<gene>
    <name evidence="2" type="ORF">BI308_21605</name>
</gene>
<dbReference type="Pfam" id="PF05685">
    <property type="entry name" value="Uma2"/>
    <property type="match status" value="1"/>
</dbReference>